<comment type="similarity">
    <text evidence="2 7">Belongs to the Mediator complex subunit 31 family.</text>
</comment>
<organism evidence="9">
    <name type="scientific">Perkinsus marinus (strain ATCC 50983 / TXsc)</name>
    <dbReference type="NCBI Taxonomy" id="423536"/>
    <lineage>
        <taxon>Eukaryota</taxon>
        <taxon>Sar</taxon>
        <taxon>Alveolata</taxon>
        <taxon>Perkinsozoa</taxon>
        <taxon>Perkinsea</taxon>
        <taxon>Perkinsida</taxon>
        <taxon>Perkinsidae</taxon>
        <taxon>Perkinsus</taxon>
    </lineage>
</organism>
<dbReference type="GO" id="GO:0006355">
    <property type="term" value="P:regulation of DNA-templated transcription"/>
    <property type="evidence" value="ECO:0007669"/>
    <property type="project" value="InterPro"/>
</dbReference>
<dbReference type="GO" id="GO:0016592">
    <property type="term" value="C:mediator complex"/>
    <property type="evidence" value="ECO:0007669"/>
    <property type="project" value="InterPro"/>
</dbReference>
<comment type="subcellular location">
    <subcellularLocation>
        <location evidence="1 7">Nucleus</location>
    </subcellularLocation>
</comment>
<keyword evidence="4 7" id="KW-0010">Activator</keyword>
<dbReference type="PANTHER" id="PTHR13186">
    <property type="entry name" value="MEDIATOR OF RNA POLYMERASE II TRANSCRIPTION SUBUNIT 31"/>
    <property type="match status" value="1"/>
</dbReference>
<keyword evidence="9" id="KW-1185">Reference proteome</keyword>
<dbReference type="InterPro" id="IPR038089">
    <property type="entry name" value="Med31_sf"/>
</dbReference>
<dbReference type="OMA" id="ILAQRNC"/>
<keyword evidence="6 7" id="KW-0539">Nucleus</keyword>
<proteinExistence type="inferred from homology"/>
<comment type="function">
    <text evidence="7">Component of the Mediator complex, a coactivator involved in the regulated transcription of nearly all RNA polymerase II-dependent genes. Mediator functions as a bridge to convey information from gene-specific regulatory proteins to the basal RNA polymerase II transcription machinery. Mediator is recruited to promoters by direct interactions with regulatory proteins and serves as a scaffold for the assembly of a functional preinitiation complex with RNA polymerase II and the general transcription factors.</text>
</comment>
<dbReference type="InterPro" id="IPR008831">
    <property type="entry name" value="Mediator_Med31"/>
</dbReference>
<dbReference type="InParanoid" id="C5LD39"/>
<reference evidence="8 9" key="1">
    <citation type="submission" date="2008-07" db="EMBL/GenBank/DDBJ databases">
        <authorList>
            <person name="El-Sayed N."/>
            <person name="Caler E."/>
            <person name="Inman J."/>
            <person name="Amedeo P."/>
            <person name="Hass B."/>
            <person name="Wortman J."/>
        </authorList>
    </citation>
    <scope>NUCLEOTIDE SEQUENCE [LARGE SCALE GENOMIC DNA]</scope>
    <source>
        <strain evidence="9">ATCC 50983 / TXsc</strain>
    </source>
</reference>
<dbReference type="Pfam" id="PF05669">
    <property type="entry name" value="Med31"/>
    <property type="match status" value="1"/>
</dbReference>
<sequence>MPLPVTNASSCPPPHVRLLNDAEFAQCLLNVDYVMWLASEGFFQDEAFLNYLKYLEYLRQPSYFHLLVYPSAMDMIRILQCPSVRQQLLKEPTAARAVLQEQLWCAWGLRKEEELNQNDEVDEEMLKSEIIQSE</sequence>
<dbReference type="OrthoDB" id="10257739at2759"/>
<evidence type="ECO:0000256" key="7">
    <source>
        <dbReference type="RuleBase" id="RU364129"/>
    </source>
</evidence>
<dbReference type="EMBL" id="GG680950">
    <property type="protein sequence ID" value="EER05383.1"/>
    <property type="molecule type" value="Genomic_DNA"/>
</dbReference>
<comment type="subunit">
    <text evidence="7">Component of the Mediator complex.</text>
</comment>
<name>C5LD39_PERM5</name>
<evidence type="ECO:0000256" key="5">
    <source>
        <dbReference type="ARBA" id="ARBA00023163"/>
    </source>
</evidence>
<keyword evidence="5 7" id="KW-0804">Transcription</keyword>
<dbReference type="AlphaFoldDB" id="C5LD39"/>
<evidence type="ECO:0000313" key="8">
    <source>
        <dbReference type="EMBL" id="EER05383.1"/>
    </source>
</evidence>
<evidence type="ECO:0000256" key="1">
    <source>
        <dbReference type="ARBA" id="ARBA00004123"/>
    </source>
</evidence>
<evidence type="ECO:0000256" key="6">
    <source>
        <dbReference type="ARBA" id="ARBA00023242"/>
    </source>
</evidence>
<dbReference type="Gene3D" id="1.10.10.1340">
    <property type="entry name" value="Mediator of RNA polymerase II, submodule Med31 (Soh1)"/>
    <property type="match status" value="1"/>
</dbReference>
<gene>
    <name evidence="8" type="ORF">Pmar_PMAR029546</name>
</gene>
<evidence type="ECO:0000313" key="9">
    <source>
        <dbReference type="Proteomes" id="UP000007800"/>
    </source>
</evidence>
<dbReference type="GeneID" id="9041409"/>
<evidence type="ECO:0000256" key="3">
    <source>
        <dbReference type="ARBA" id="ARBA00023015"/>
    </source>
</evidence>
<keyword evidence="3 7" id="KW-0805">Transcription regulation</keyword>
<dbReference type="Proteomes" id="UP000007800">
    <property type="component" value="Unassembled WGS sequence"/>
</dbReference>
<dbReference type="RefSeq" id="XP_002773567.1">
    <property type="nucleotide sequence ID" value="XM_002773521.1"/>
</dbReference>
<evidence type="ECO:0000256" key="4">
    <source>
        <dbReference type="ARBA" id="ARBA00023159"/>
    </source>
</evidence>
<accession>C5LD39</accession>
<dbReference type="GO" id="GO:0003712">
    <property type="term" value="F:transcription coregulator activity"/>
    <property type="evidence" value="ECO:0007669"/>
    <property type="project" value="InterPro"/>
</dbReference>
<protein>
    <recommendedName>
        <fullName evidence="7">Mediator of RNA polymerase II transcription subunit 31</fullName>
    </recommendedName>
</protein>
<evidence type="ECO:0000256" key="2">
    <source>
        <dbReference type="ARBA" id="ARBA00006378"/>
    </source>
</evidence>